<dbReference type="InterPro" id="IPR004119">
    <property type="entry name" value="EcKL"/>
</dbReference>
<dbReference type="PANTHER" id="PTHR11012:SF59">
    <property type="entry name" value="CHK KINASE-LIKE DOMAIN-CONTAINING PROTEIN-RELATED"/>
    <property type="match status" value="1"/>
</dbReference>
<dbReference type="Gene3D" id="3.90.1200.10">
    <property type="match status" value="1"/>
</dbReference>
<dbReference type="Pfam" id="PF02958">
    <property type="entry name" value="EcKL"/>
    <property type="match status" value="2"/>
</dbReference>
<gene>
    <name evidence="2" type="primary">Dsim\GD21657</name>
    <name evidence="2" type="ORF">Dsim_GD21657</name>
</gene>
<dbReference type="SUPFAM" id="SSF56112">
    <property type="entry name" value="Protein kinase-like (PK-like)"/>
    <property type="match status" value="1"/>
</dbReference>
<dbReference type="Proteomes" id="UP000000304">
    <property type="component" value="Chromosome 2L"/>
</dbReference>
<keyword evidence="3" id="KW-1185">Reference proteome</keyword>
<feature type="domain" description="CHK kinase-like" evidence="1">
    <location>
        <begin position="218"/>
        <end position="399"/>
    </location>
</feature>
<accession>B4Q3X9</accession>
<dbReference type="EMBL" id="CM000361">
    <property type="protein sequence ID" value="EDX05695.1"/>
    <property type="molecule type" value="Genomic_DNA"/>
</dbReference>
<dbReference type="OrthoDB" id="6334212at2759"/>
<dbReference type="OMA" id="CCVDVMN"/>
<dbReference type="InterPro" id="IPR015897">
    <property type="entry name" value="CHK_kinase-like"/>
</dbReference>
<dbReference type="HOGENOM" id="CLU_010718_3_1_1"/>
<dbReference type="InterPro" id="IPR011009">
    <property type="entry name" value="Kinase-like_dom_sf"/>
</dbReference>
<dbReference type="SMART" id="SM00587">
    <property type="entry name" value="CHK"/>
    <property type="match status" value="1"/>
</dbReference>
<dbReference type="PANTHER" id="PTHR11012">
    <property type="entry name" value="PROTEIN KINASE-LIKE DOMAIN-CONTAINING"/>
    <property type="match status" value="1"/>
</dbReference>
<evidence type="ECO:0000313" key="2">
    <source>
        <dbReference type="EMBL" id="EDX05695.1"/>
    </source>
</evidence>
<protein>
    <submittedName>
        <fullName evidence="2">GD21657</fullName>
    </submittedName>
</protein>
<proteinExistence type="predicted"/>
<reference evidence="2 3" key="1">
    <citation type="journal article" date="2007" name="Nature">
        <title>Evolution of genes and genomes on the Drosophila phylogeny.</title>
        <authorList>
            <consortium name="Drosophila 12 Genomes Consortium"/>
            <person name="Clark A.G."/>
            <person name="Eisen M.B."/>
            <person name="Smith D.R."/>
            <person name="Bergman C.M."/>
            <person name="Oliver B."/>
            <person name="Markow T.A."/>
            <person name="Kaufman T.C."/>
            <person name="Kellis M."/>
            <person name="Gelbart W."/>
            <person name="Iyer V.N."/>
            <person name="Pollard D.A."/>
            <person name="Sackton T.B."/>
            <person name="Larracuente A.M."/>
            <person name="Singh N.D."/>
            <person name="Abad J.P."/>
            <person name="Abt D.N."/>
            <person name="Adryan B."/>
            <person name="Aguade M."/>
            <person name="Akashi H."/>
            <person name="Anderson W.W."/>
            <person name="Aquadro C.F."/>
            <person name="Ardell D.H."/>
            <person name="Arguello R."/>
            <person name="Artieri C.G."/>
            <person name="Barbash D.A."/>
            <person name="Barker D."/>
            <person name="Barsanti P."/>
            <person name="Batterham P."/>
            <person name="Batzoglou S."/>
            <person name="Begun D."/>
            <person name="Bhutkar A."/>
            <person name="Blanco E."/>
            <person name="Bosak S.A."/>
            <person name="Bradley R.K."/>
            <person name="Brand A.D."/>
            <person name="Brent M.R."/>
            <person name="Brooks A.N."/>
            <person name="Brown R.H."/>
            <person name="Butlin R.K."/>
            <person name="Caggese C."/>
            <person name="Calvi B.R."/>
            <person name="Bernardo de Carvalho A."/>
            <person name="Caspi A."/>
            <person name="Castrezana S."/>
            <person name="Celniker S.E."/>
            <person name="Chang J.L."/>
            <person name="Chapple C."/>
            <person name="Chatterji S."/>
            <person name="Chinwalla A."/>
            <person name="Civetta A."/>
            <person name="Clifton S.W."/>
            <person name="Comeron J.M."/>
            <person name="Costello J.C."/>
            <person name="Coyne J.A."/>
            <person name="Daub J."/>
            <person name="David R.G."/>
            <person name="Delcher A.L."/>
            <person name="Delehaunty K."/>
            <person name="Do C.B."/>
            <person name="Ebling H."/>
            <person name="Edwards K."/>
            <person name="Eickbush T."/>
            <person name="Evans J.D."/>
            <person name="Filipski A."/>
            <person name="Findeiss S."/>
            <person name="Freyhult E."/>
            <person name="Fulton L."/>
            <person name="Fulton R."/>
            <person name="Garcia A.C."/>
            <person name="Gardiner A."/>
            <person name="Garfield D.A."/>
            <person name="Garvin B.E."/>
            <person name="Gibson G."/>
            <person name="Gilbert D."/>
            <person name="Gnerre S."/>
            <person name="Godfrey J."/>
            <person name="Good R."/>
            <person name="Gotea V."/>
            <person name="Gravely B."/>
            <person name="Greenberg A.J."/>
            <person name="Griffiths-Jones S."/>
            <person name="Gross S."/>
            <person name="Guigo R."/>
            <person name="Gustafson E.A."/>
            <person name="Haerty W."/>
            <person name="Hahn M.W."/>
            <person name="Halligan D.L."/>
            <person name="Halpern A.L."/>
            <person name="Halter G.M."/>
            <person name="Han M.V."/>
            <person name="Heger A."/>
            <person name="Hillier L."/>
            <person name="Hinrichs A.S."/>
            <person name="Holmes I."/>
            <person name="Hoskins R.A."/>
            <person name="Hubisz M.J."/>
            <person name="Hultmark D."/>
            <person name="Huntley M.A."/>
            <person name="Jaffe D.B."/>
            <person name="Jagadeeshan S."/>
            <person name="Jeck W.R."/>
            <person name="Johnson J."/>
            <person name="Jones C.D."/>
            <person name="Jordan W.C."/>
            <person name="Karpen G.H."/>
            <person name="Kataoka E."/>
            <person name="Keightley P.D."/>
            <person name="Kheradpour P."/>
            <person name="Kirkness E.F."/>
            <person name="Koerich L.B."/>
            <person name="Kristiansen K."/>
            <person name="Kudrna D."/>
            <person name="Kulathinal R.J."/>
            <person name="Kumar S."/>
            <person name="Kwok R."/>
            <person name="Lander E."/>
            <person name="Langley C.H."/>
            <person name="Lapoint R."/>
            <person name="Lazzaro B.P."/>
            <person name="Lee S.J."/>
            <person name="Levesque L."/>
            <person name="Li R."/>
            <person name="Lin C.F."/>
            <person name="Lin M.F."/>
            <person name="Lindblad-Toh K."/>
            <person name="Llopart A."/>
            <person name="Long M."/>
            <person name="Low L."/>
            <person name="Lozovsky E."/>
            <person name="Lu J."/>
            <person name="Luo M."/>
            <person name="Machado C.A."/>
            <person name="Makalowski W."/>
            <person name="Marzo M."/>
            <person name="Matsuda M."/>
            <person name="Matzkin L."/>
            <person name="McAllister B."/>
            <person name="McBride C.S."/>
            <person name="McKernan B."/>
            <person name="McKernan K."/>
            <person name="Mendez-Lago M."/>
            <person name="Minx P."/>
            <person name="Mollenhauer M.U."/>
            <person name="Montooth K."/>
            <person name="Mount S.M."/>
            <person name="Mu X."/>
            <person name="Myers E."/>
            <person name="Negre B."/>
            <person name="Newfeld S."/>
            <person name="Nielsen R."/>
            <person name="Noor M.A."/>
            <person name="O'Grady P."/>
            <person name="Pachter L."/>
            <person name="Papaceit M."/>
            <person name="Parisi M.J."/>
            <person name="Parisi M."/>
            <person name="Parts L."/>
            <person name="Pedersen J.S."/>
            <person name="Pesole G."/>
            <person name="Phillippy A.M."/>
            <person name="Ponting C.P."/>
            <person name="Pop M."/>
            <person name="Porcelli D."/>
            <person name="Powell J.R."/>
            <person name="Prohaska S."/>
            <person name="Pruitt K."/>
            <person name="Puig M."/>
            <person name="Quesneville H."/>
            <person name="Ram K.R."/>
            <person name="Rand D."/>
            <person name="Rasmussen M.D."/>
            <person name="Reed L.K."/>
            <person name="Reenan R."/>
            <person name="Reily A."/>
            <person name="Remington K.A."/>
            <person name="Rieger T.T."/>
            <person name="Ritchie M.G."/>
            <person name="Robin C."/>
            <person name="Rogers Y.H."/>
            <person name="Rohde C."/>
            <person name="Rozas J."/>
            <person name="Rubenfield M.J."/>
            <person name="Ruiz A."/>
            <person name="Russo S."/>
            <person name="Salzberg S.L."/>
            <person name="Sanchez-Gracia A."/>
            <person name="Saranga D.J."/>
            <person name="Sato H."/>
            <person name="Schaeffer S.W."/>
            <person name="Schatz M.C."/>
            <person name="Schlenke T."/>
            <person name="Schwartz R."/>
            <person name="Segarra C."/>
            <person name="Singh R.S."/>
            <person name="Sirot L."/>
            <person name="Sirota M."/>
            <person name="Sisneros N.B."/>
            <person name="Smith C.D."/>
            <person name="Smith T.F."/>
            <person name="Spieth J."/>
            <person name="Stage D.E."/>
            <person name="Stark A."/>
            <person name="Stephan W."/>
            <person name="Strausberg R.L."/>
            <person name="Strempel S."/>
            <person name="Sturgill D."/>
            <person name="Sutton G."/>
            <person name="Sutton G.G."/>
            <person name="Tao W."/>
            <person name="Teichmann S."/>
            <person name="Tobari Y.N."/>
            <person name="Tomimura Y."/>
            <person name="Tsolas J.M."/>
            <person name="Valente V.L."/>
            <person name="Venter E."/>
            <person name="Venter J.C."/>
            <person name="Vicario S."/>
            <person name="Vieira F.G."/>
            <person name="Vilella A.J."/>
            <person name="Villasante A."/>
            <person name="Walenz B."/>
            <person name="Wang J."/>
            <person name="Wasserman M."/>
            <person name="Watts T."/>
            <person name="Wilson D."/>
            <person name="Wilson R.K."/>
            <person name="Wing R.A."/>
            <person name="Wolfner M.F."/>
            <person name="Wong A."/>
            <person name="Wong G.K."/>
            <person name="Wu C.I."/>
            <person name="Wu G."/>
            <person name="Yamamoto D."/>
            <person name="Yang H.P."/>
            <person name="Yang S.P."/>
            <person name="Yorke J.A."/>
            <person name="Yoshida K."/>
            <person name="Zdobnov E."/>
            <person name="Zhang P."/>
            <person name="Zhang Y."/>
            <person name="Zimin A.V."/>
            <person name="Baldwin J."/>
            <person name="Abdouelleil A."/>
            <person name="Abdulkadir J."/>
            <person name="Abebe A."/>
            <person name="Abera B."/>
            <person name="Abreu J."/>
            <person name="Acer S.C."/>
            <person name="Aftuck L."/>
            <person name="Alexander A."/>
            <person name="An P."/>
            <person name="Anderson E."/>
            <person name="Anderson S."/>
            <person name="Arachi H."/>
            <person name="Azer M."/>
            <person name="Bachantsang P."/>
            <person name="Barry A."/>
            <person name="Bayul T."/>
            <person name="Berlin A."/>
            <person name="Bessette D."/>
            <person name="Bloom T."/>
            <person name="Blye J."/>
            <person name="Boguslavskiy L."/>
            <person name="Bonnet C."/>
            <person name="Boukhgalter B."/>
            <person name="Bourzgui I."/>
            <person name="Brown A."/>
            <person name="Cahill P."/>
            <person name="Channer S."/>
            <person name="Cheshatsang Y."/>
            <person name="Chuda L."/>
            <person name="Citroen M."/>
            <person name="Collymore A."/>
            <person name="Cooke P."/>
            <person name="Costello M."/>
            <person name="D'Aco K."/>
            <person name="Daza R."/>
            <person name="De Haan G."/>
            <person name="DeGray S."/>
            <person name="DeMaso C."/>
            <person name="Dhargay N."/>
            <person name="Dooley K."/>
            <person name="Dooley E."/>
            <person name="Doricent M."/>
            <person name="Dorje P."/>
            <person name="Dorjee K."/>
            <person name="Dupes A."/>
            <person name="Elong R."/>
            <person name="Falk J."/>
            <person name="Farina A."/>
            <person name="Faro S."/>
            <person name="Ferguson D."/>
            <person name="Fisher S."/>
            <person name="Foley C.D."/>
            <person name="Franke A."/>
            <person name="Friedrich D."/>
            <person name="Gadbois L."/>
            <person name="Gearin G."/>
            <person name="Gearin C.R."/>
            <person name="Giannoukos G."/>
            <person name="Goode T."/>
            <person name="Graham J."/>
            <person name="Grandbois E."/>
            <person name="Grewal S."/>
            <person name="Gyaltsen K."/>
            <person name="Hafez N."/>
            <person name="Hagos B."/>
            <person name="Hall J."/>
            <person name="Henson C."/>
            <person name="Hollinger A."/>
            <person name="Honan T."/>
            <person name="Huard M.D."/>
            <person name="Hughes L."/>
            <person name="Hurhula B."/>
            <person name="Husby M.E."/>
            <person name="Kamat A."/>
            <person name="Kanga B."/>
            <person name="Kashin S."/>
            <person name="Khazanovich D."/>
            <person name="Kisner P."/>
            <person name="Lance K."/>
            <person name="Lara M."/>
            <person name="Lee W."/>
            <person name="Lennon N."/>
            <person name="Letendre F."/>
            <person name="LeVine R."/>
            <person name="Lipovsky A."/>
            <person name="Liu X."/>
            <person name="Liu J."/>
            <person name="Liu S."/>
            <person name="Lokyitsang T."/>
            <person name="Lokyitsang Y."/>
            <person name="Lubonja R."/>
            <person name="Lui A."/>
            <person name="MacDonald P."/>
            <person name="Magnisalis V."/>
            <person name="Maru K."/>
            <person name="Matthews C."/>
            <person name="McCusker W."/>
            <person name="McDonough S."/>
            <person name="Mehta T."/>
            <person name="Meldrim J."/>
            <person name="Meneus L."/>
            <person name="Mihai O."/>
            <person name="Mihalev A."/>
            <person name="Mihova T."/>
            <person name="Mittelman R."/>
            <person name="Mlenga V."/>
            <person name="Montmayeur A."/>
            <person name="Mulrain L."/>
            <person name="Navidi A."/>
            <person name="Naylor J."/>
            <person name="Negash T."/>
            <person name="Nguyen T."/>
            <person name="Nguyen N."/>
            <person name="Nicol R."/>
            <person name="Norbu C."/>
            <person name="Norbu N."/>
            <person name="Novod N."/>
            <person name="O'Neill B."/>
            <person name="Osman S."/>
            <person name="Markiewicz E."/>
            <person name="Oyono O.L."/>
            <person name="Patti C."/>
            <person name="Phunkhang P."/>
            <person name="Pierre F."/>
            <person name="Priest M."/>
            <person name="Raghuraman S."/>
            <person name="Rege F."/>
            <person name="Reyes R."/>
            <person name="Rise C."/>
            <person name="Rogov P."/>
            <person name="Ross K."/>
            <person name="Ryan E."/>
            <person name="Settipalli S."/>
            <person name="Shea T."/>
            <person name="Sherpa N."/>
            <person name="Shi L."/>
            <person name="Shih D."/>
            <person name="Sparrow T."/>
            <person name="Spaulding J."/>
            <person name="Stalker J."/>
            <person name="Stange-Thomann N."/>
            <person name="Stavropoulos S."/>
            <person name="Stone C."/>
            <person name="Strader C."/>
            <person name="Tesfaye S."/>
            <person name="Thomson T."/>
            <person name="Thoulutsang Y."/>
            <person name="Thoulutsang D."/>
            <person name="Topham K."/>
            <person name="Topping I."/>
            <person name="Tsamla T."/>
            <person name="Vassiliev H."/>
            <person name="Vo A."/>
            <person name="Wangchuk T."/>
            <person name="Wangdi T."/>
            <person name="Weiand M."/>
            <person name="Wilkinson J."/>
            <person name="Wilson A."/>
            <person name="Yadav S."/>
            <person name="Young G."/>
            <person name="Yu Q."/>
            <person name="Zembek L."/>
            <person name="Zhong D."/>
            <person name="Zimmer A."/>
            <person name="Zwirko Z."/>
            <person name="Jaffe D.B."/>
            <person name="Alvarez P."/>
            <person name="Brockman W."/>
            <person name="Butler J."/>
            <person name="Chin C."/>
            <person name="Gnerre S."/>
            <person name="Grabherr M."/>
            <person name="Kleber M."/>
            <person name="Mauceli E."/>
            <person name="MacCallum I."/>
        </authorList>
    </citation>
    <scope>NUCLEOTIDE SEQUENCE [LARGE SCALE GENOMIC DNA]</scope>
    <source>
        <strain evidence="3">white501</strain>
    </source>
</reference>
<evidence type="ECO:0000313" key="3">
    <source>
        <dbReference type="Proteomes" id="UP000000304"/>
    </source>
</evidence>
<dbReference type="PhylomeDB" id="B4Q3X9"/>
<name>B4Q3X9_DROSI</name>
<sequence>MLSYGECQKILENAQGSAVRVKLLDYRLVRDLSAIGYLGDYYALTLRYCHEEEEIIREIEFFVKAMPQQSAELAKESIFQKESWLYDTLIKKLQALSNVKWSPDCVYSRKDLMVLENIKLKGFTAAGSAELNEKFMKPLIKSVAAFHSASLVYEHQTKTNIGHTYGDNLLEITVDSEIAWFTTGLSAVLAVVRSLDKYQGNREQSFIDDKLMGIMGRIYEQAAPSKKYRNVLCIEILAVAAERSASVDYEHQTKTNIGLTYGDNLLEITSHSEIAWFTTGLSVVLAVVRSLDKYQGNREQSFIDDKLMGIMGRIYEQAAPSKKYRNVLCHRDLWAGNIFFPPENSGPALLIDFQTCRYAPPASDLNFCLYMNLSSSKRTQMEKRGIDLYHTYMLQNLLELGLEELAISKSELLESYEEFRLFGVVYRAVAATVVKVPTDFVTNDFKYVDRSKVILSYMKTSPEFAAYMEECCVDVMEMALARANM</sequence>
<organism evidence="2 3">
    <name type="scientific">Drosophila simulans</name>
    <name type="common">Fruit fly</name>
    <dbReference type="NCBI Taxonomy" id="7240"/>
    <lineage>
        <taxon>Eukaryota</taxon>
        <taxon>Metazoa</taxon>
        <taxon>Ecdysozoa</taxon>
        <taxon>Arthropoda</taxon>
        <taxon>Hexapoda</taxon>
        <taxon>Insecta</taxon>
        <taxon>Pterygota</taxon>
        <taxon>Neoptera</taxon>
        <taxon>Endopterygota</taxon>
        <taxon>Diptera</taxon>
        <taxon>Brachycera</taxon>
        <taxon>Muscomorpha</taxon>
        <taxon>Ephydroidea</taxon>
        <taxon>Drosophilidae</taxon>
        <taxon>Drosophila</taxon>
        <taxon>Sophophora</taxon>
    </lineage>
</organism>
<evidence type="ECO:0000259" key="1">
    <source>
        <dbReference type="SMART" id="SM00587"/>
    </source>
</evidence>
<dbReference type="AlphaFoldDB" id="B4Q3X9"/>